<dbReference type="CDD" id="cd00085">
    <property type="entry name" value="HNHc"/>
    <property type="match status" value="1"/>
</dbReference>
<dbReference type="Pfam" id="PF01844">
    <property type="entry name" value="HNH"/>
    <property type="match status" value="1"/>
</dbReference>
<feature type="compositionally biased region" description="Polar residues" evidence="1">
    <location>
        <begin position="198"/>
        <end position="208"/>
    </location>
</feature>
<keyword evidence="4" id="KW-1185">Reference proteome</keyword>
<gene>
    <name evidence="3" type="ORF">B0F88_10610</name>
</gene>
<dbReference type="GO" id="GO:0008270">
    <property type="term" value="F:zinc ion binding"/>
    <property type="evidence" value="ECO:0007669"/>
    <property type="project" value="InterPro"/>
</dbReference>
<accession>A0A2S6H2I0</accession>
<dbReference type="InterPro" id="IPR003615">
    <property type="entry name" value="HNH_nuc"/>
</dbReference>
<feature type="region of interest" description="Disordered" evidence="1">
    <location>
        <begin position="184"/>
        <end position="208"/>
    </location>
</feature>
<dbReference type="AlphaFoldDB" id="A0A2S6H2I0"/>
<dbReference type="EMBL" id="PTIY01000006">
    <property type="protein sequence ID" value="PPK71663.1"/>
    <property type="molecule type" value="Genomic_DNA"/>
</dbReference>
<name>A0A2S6H2I0_9GAMM</name>
<evidence type="ECO:0000259" key="2">
    <source>
        <dbReference type="SMART" id="SM00507"/>
    </source>
</evidence>
<dbReference type="GO" id="GO:0003676">
    <property type="term" value="F:nucleic acid binding"/>
    <property type="evidence" value="ECO:0007669"/>
    <property type="project" value="InterPro"/>
</dbReference>
<comment type="caution">
    <text evidence="3">The sequence shown here is derived from an EMBL/GenBank/DDBJ whole genome shotgun (WGS) entry which is preliminary data.</text>
</comment>
<dbReference type="InterPro" id="IPR002711">
    <property type="entry name" value="HNH"/>
</dbReference>
<evidence type="ECO:0000313" key="4">
    <source>
        <dbReference type="Proteomes" id="UP000238071"/>
    </source>
</evidence>
<evidence type="ECO:0000256" key="1">
    <source>
        <dbReference type="SAM" id="MobiDB-lite"/>
    </source>
</evidence>
<dbReference type="GO" id="GO:0004519">
    <property type="term" value="F:endonuclease activity"/>
    <property type="evidence" value="ECO:0007669"/>
    <property type="project" value="UniProtKB-KW"/>
</dbReference>
<protein>
    <submittedName>
        <fullName evidence="3">HNH endonuclease</fullName>
    </submittedName>
</protein>
<dbReference type="SMART" id="SM00507">
    <property type="entry name" value="HNHc"/>
    <property type="match status" value="1"/>
</dbReference>
<dbReference type="Gene3D" id="1.10.30.50">
    <property type="match status" value="1"/>
</dbReference>
<dbReference type="Proteomes" id="UP000238071">
    <property type="component" value="Unassembled WGS sequence"/>
</dbReference>
<evidence type="ECO:0000313" key="3">
    <source>
        <dbReference type="EMBL" id="PPK71663.1"/>
    </source>
</evidence>
<reference evidence="3 4" key="1">
    <citation type="submission" date="2018-02" db="EMBL/GenBank/DDBJ databases">
        <title>Subsurface microbial communities from deep shales in Ohio and West Virginia, USA.</title>
        <authorList>
            <person name="Wrighton K."/>
        </authorList>
    </citation>
    <scope>NUCLEOTIDE SEQUENCE [LARGE SCALE GENOMIC DNA]</scope>
    <source>
        <strain evidence="3 4">OWC-G53F</strain>
    </source>
</reference>
<organism evidence="3 4">
    <name type="scientific">Methylobacter tundripaludum</name>
    <dbReference type="NCBI Taxonomy" id="173365"/>
    <lineage>
        <taxon>Bacteria</taxon>
        <taxon>Pseudomonadati</taxon>
        <taxon>Pseudomonadota</taxon>
        <taxon>Gammaproteobacteria</taxon>
        <taxon>Methylococcales</taxon>
        <taxon>Methylococcaceae</taxon>
        <taxon>Methylobacter</taxon>
    </lineage>
</organism>
<keyword evidence="3" id="KW-0378">Hydrolase</keyword>
<keyword evidence="3" id="KW-0540">Nuclease</keyword>
<proteinExistence type="predicted"/>
<feature type="domain" description="HNH nuclease" evidence="2">
    <location>
        <begin position="106"/>
        <end position="164"/>
    </location>
</feature>
<keyword evidence="3" id="KW-0255">Endonuclease</keyword>
<sequence length="208" mass="22736">MPTSVTCLWNGSAIGIAEAIEIRDRGDSPLFLCVHCGERVKAHSGGGHTSAHFEHVQRNPECPLSHSDSYQYGGIKGANWQNTDAEDAIEGYARERKYLAHHRNGAIVLQCKERDNYTCRACGFSLRVNGRSIVECHHLVPLANSRERVTSVNDLVCLCPTCHRVAHTSNPPLPLEEIAKLTKGSNPTLQGTPGKRCASNQSASRGRP</sequence>
<dbReference type="RefSeq" id="WP_181049863.1">
    <property type="nucleotide sequence ID" value="NZ_PTIY01000006.1"/>
</dbReference>